<keyword evidence="1 4" id="KW-0812">Transmembrane</keyword>
<evidence type="ECO:0000256" key="4">
    <source>
        <dbReference type="SAM" id="Phobius"/>
    </source>
</evidence>
<dbReference type="EMBL" id="VBPB01000020">
    <property type="protein sequence ID" value="TMQ74047.1"/>
    <property type="molecule type" value="Genomic_DNA"/>
</dbReference>
<dbReference type="SUPFAM" id="SSF103473">
    <property type="entry name" value="MFS general substrate transporter"/>
    <property type="match status" value="1"/>
</dbReference>
<comment type="caution">
    <text evidence="6">The sequence shown here is derived from an EMBL/GenBank/DDBJ whole genome shotgun (WGS) entry which is preliminary data.</text>
</comment>
<dbReference type="PROSITE" id="PS50850">
    <property type="entry name" value="MFS"/>
    <property type="match status" value="1"/>
</dbReference>
<dbReference type="InterPro" id="IPR020846">
    <property type="entry name" value="MFS_dom"/>
</dbReference>
<feature type="transmembrane region" description="Helical" evidence="4">
    <location>
        <begin position="212"/>
        <end position="239"/>
    </location>
</feature>
<accession>A0A538UDX7</accession>
<feature type="transmembrane region" description="Helical" evidence="4">
    <location>
        <begin position="245"/>
        <end position="269"/>
    </location>
</feature>
<evidence type="ECO:0000256" key="2">
    <source>
        <dbReference type="ARBA" id="ARBA00022989"/>
    </source>
</evidence>
<dbReference type="Gene3D" id="1.20.1250.20">
    <property type="entry name" value="MFS general substrate transporter like domains"/>
    <property type="match status" value="1"/>
</dbReference>
<name>A0A538UDX7_UNCEI</name>
<feature type="transmembrane region" description="Helical" evidence="4">
    <location>
        <begin position="355"/>
        <end position="379"/>
    </location>
</feature>
<feature type="domain" description="Major facilitator superfamily (MFS) profile" evidence="5">
    <location>
        <begin position="1"/>
        <end position="391"/>
    </location>
</feature>
<reference evidence="6 7" key="1">
    <citation type="journal article" date="2019" name="Nat. Microbiol.">
        <title>Mediterranean grassland soil C-N compound turnover is dependent on rainfall and depth, and is mediated by genomically divergent microorganisms.</title>
        <authorList>
            <person name="Diamond S."/>
            <person name="Andeer P.F."/>
            <person name="Li Z."/>
            <person name="Crits-Christoph A."/>
            <person name="Burstein D."/>
            <person name="Anantharaman K."/>
            <person name="Lane K.R."/>
            <person name="Thomas B.C."/>
            <person name="Pan C."/>
            <person name="Northen T.R."/>
            <person name="Banfield J.F."/>
        </authorList>
    </citation>
    <scope>NUCLEOTIDE SEQUENCE [LARGE SCALE GENOMIC DNA]</scope>
    <source>
        <strain evidence="6">WS_11</strain>
    </source>
</reference>
<dbReference type="Proteomes" id="UP000319771">
    <property type="component" value="Unassembled WGS sequence"/>
</dbReference>
<feature type="transmembrane region" description="Helical" evidence="4">
    <location>
        <begin position="162"/>
        <end position="182"/>
    </location>
</feature>
<proteinExistence type="predicted"/>
<gene>
    <name evidence="6" type="ORF">E6K81_01610</name>
</gene>
<evidence type="ECO:0000256" key="3">
    <source>
        <dbReference type="ARBA" id="ARBA00023136"/>
    </source>
</evidence>
<organism evidence="6 7">
    <name type="scientific">Eiseniibacteriota bacterium</name>
    <dbReference type="NCBI Taxonomy" id="2212470"/>
    <lineage>
        <taxon>Bacteria</taxon>
        <taxon>Candidatus Eiseniibacteriota</taxon>
    </lineage>
</organism>
<dbReference type="PANTHER" id="PTHR23520:SF5">
    <property type="entry name" value="TRANSPORTER, PUTATIVE (AFU_ORTHOLOGUE AFUA_3G04000)-RELATED"/>
    <property type="match status" value="1"/>
</dbReference>
<evidence type="ECO:0000313" key="7">
    <source>
        <dbReference type="Proteomes" id="UP000319771"/>
    </source>
</evidence>
<dbReference type="GO" id="GO:0022857">
    <property type="term" value="F:transmembrane transporter activity"/>
    <property type="evidence" value="ECO:0007669"/>
    <property type="project" value="InterPro"/>
</dbReference>
<evidence type="ECO:0000313" key="6">
    <source>
        <dbReference type="EMBL" id="TMQ74047.1"/>
    </source>
</evidence>
<dbReference type="InterPro" id="IPR036259">
    <property type="entry name" value="MFS_trans_sf"/>
</dbReference>
<keyword evidence="2 4" id="KW-1133">Transmembrane helix</keyword>
<dbReference type="InterPro" id="IPR011701">
    <property type="entry name" value="MFS"/>
</dbReference>
<dbReference type="Pfam" id="PF07690">
    <property type="entry name" value="MFS_1"/>
    <property type="match status" value="1"/>
</dbReference>
<evidence type="ECO:0000259" key="5">
    <source>
        <dbReference type="PROSITE" id="PS50850"/>
    </source>
</evidence>
<evidence type="ECO:0000256" key="1">
    <source>
        <dbReference type="ARBA" id="ARBA00022692"/>
    </source>
</evidence>
<feature type="transmembrane region" description="Helical" evidence="4">
    <location>
        <begin position="290"/>
        <end position="314"/>
    </location>
</feature>
<dbReference type="AlphaFoldDB" id="A0A538UDX7"/>
<feature type="transmembrane region" description="Helical" evidence="4">
    <location>
        <begin position="129"/>
        <end position="150"/>
    </location>
</feature>
<feature type="transmembrane region" description="Helical" evidence="4">
    <location>
        <begin position="64"/>
        <end position="81"/>
    </location>
</feature>
<keyword evidence="3 4" id="KW-0472">Membrane</keyword>
<dbReference type="PANTHER" id="PTHR23520">
    <property type="entry name" value="TRANSPORTER, PUTATIVE (AFU_ORTHOLOGUE AFUA_3G04000)-RELATED"/>
    <property type="match status" value="1"/>
</dbReference>
<feature type="transmembrane region" description="Helical" evidence="4">
    <location>
        <begin position="33"/>
        <end position="52"/>
    </location>
</feature>
<feature type="transmembrane region" description="Helical" evidence="4">
    <location>
        <begin position="87"/>
        <end position="108"/>
    </location>
</feature>
<feature type="transmembrane region" description="Helical" evidence="4">
    <location>
        <begin position="10"/>
        <end position="27"/>
    </location>
</feature>
<sequence length="397" mass="41395">MLFVTRSTRLFAYGFLSIVFVLYLAAIGLGGPAIGLLLGLTLLGDAGITLWITTRADRVGRRRMLLVGSALMVVGGVAFLLTRRPELLMLAAIVGVISPSGSEIGPFLSIEQAALSQLVSDRRRTGVFAWYNLAGSCATALGALAGGWLTHLVQRGGMTDVASYRMLIACYAAAGVVLATLFTRLSTAVETRPAATPGPGGSRFGLHRSQGVVARLSALFAMDAFAGGFILQSVMAYWFHARFGASTAAIGSLFFGANLLAAVSALLASRIAARIGLINTMVFTHLPSNVMLVLVPLMPTMTSAMGLLLARYAISQMDVPTRQSYTMAVVAPDERAAAAGVTAIARSLGAGVAPVIAGAFLLTGSGVPFFVAGGIKIAYDLLLYRAFRRTPAALDSA</sequence>
<protein>
    <submittedName>
        <fullName evidence="6">MFS transporter</fullName>
    </submittedName>
</protein>